<dbReference type="Proteomes" id="UP001292094">
    <property type="component" value="Unassembled WGS sequence"/>
</dbReference>
<dbReference type="AlphaFoldDB" id="A0AAE1PDY8"/>
<protein>
    <submittedName>
        <fullName evidence="2">Uncharacterized protein</fullName>
    </submittedName>
</protein>
<organism evidence="2 3">
    <name type="scientific">Petrolisthes manimaculis</name>
    <dbReference type="NCBI Taxonomy" id="1843537"/>
    <lineage>
        <taxon>Eukaryota</taxon>
        <taxon>Metazoa</taxon>
        <taxon>Ecdysozoa</taxon>
        <taxon>Arthropoda</taxon>
        <taxon>Crustacea</taxon>
        <taxon>Multicrustacea</taxon>
        <taxon>Malacostraca</taxon>
        <taxon>Eumalacostraca</taxon>
        <taxon>Eucarida</taxon>
        <taxon>Decapoda</taxon>
        <taxon>Pleocyemata</taxon>
        <taxon>Anomura</taxon>
        <taxon>Galatheoidea</taxon>
        <taxon>Porcellanidae</taxon>
        <taxon>Petrolisthes</taxon>
    </lineage>
</organism>
<feature type="compositionally biased region" description="Basic and acidic residues" evidence="1">
    <location>
        <begin position="20"/>
        <end position="44"/>
    </location>
</feature>
<proteinExistence type="predicted"/>
<gene>
    <name evidence="2" type="ORF">Pmani_021374</name>
</gene>
<reference evidence="2" key="1">
    <citation type="submission" date="2023-11" db="EMBL/GenBank/DDBJ databases">
        <title>Genome assemblies of two species of porcelain crab, Petrolisthes cinctipes and Petrolisthes manimaculis (Anomura: Porcellanidae).</title>
        <authorList>
            <person name="Angst P."/>
        </authorList>
    </citation>
    <scope>NUCLEOTIDE SEQUENCE</scope>
    <source>
        <strain evidence="2">PB745_02</strain>
        <tissue evidence="2">Gill</tissue>
    </source>
</reference>
<evidence type="ECO:0000313" key="2">
    <source>
        <dbReference type="EMBL" id="KAK4306825.1"/>
    </source>
</evidence>
<feature type="region of interest" description="Disordered" evidence="1">
    <location>
        <begin position="1"/>
        <end position="44"/>
    </location>
</feature>
<evidence type="ECO:0000256" key="1">
    <source>
        <dbReference type="SAM" id="MobiDB-lite"/>
    </source>
</evidence>
<evidence type="ECO:0000313" key="3">
    <source>
        <dbReference type="Proteomes" id="UP001292094"/>
    </source>
</evidence>
<keyword evidence="3" id="KW-1185">Reference proteome</keyword>
<dbReference type="EMBL" id="JAWZYT010002084">
    <property type="protein sequence ID" value="KAK4306825.1"/>
    <property type="molecule type" value="Genomic_DNA"/>
</dbReference>
<name>A0AAE1PDY8_9EUCA</name>
<comment type="caution">
    <text evidence="2">The sequence shown here is derived from an EMBL/GenBank/DDBJ whole genome shotgun (WGS) entry which is preliminary data.</text>
</comment>
<sequence>MMRRRGLNKGEKRERGRRKEKGEGGEGKSKGGKREVREKEKRVFIRTDNRSQPTLALPPLGQMDVAASLVLVYHVNHLHCRWCYKSSVLTLLTMFWESRCLDVPCAIVGS</sequence>
<accession>A0AAE1PDY8</accession>